<organism evidence="1 2">
    <name type="scientific">Brassica napus</name>
    <name type="common">Rape</name>
    <dbReference type="NCBI Taxonomy" id="3708"/>
    <lineage>
        <taxon>Eukaryota</taxon>
        <taxon>Viridiplantae</taxon>
        <taxon>Streptophyta</taxon>
        <taxon>Embryophyta</taxon>
        <taxon>Tracheophyta</taxon>
        <taxon>Spermatophyta</taxon>
        <taxon>Magnoliopsida</taxon>
        <taxon>eudicotyledons</taxon>
        <taxon>Gunneridae</taxon>
        <taxon>Pentapetalae</taxon>
        <taxon>rosids</taxon>
        <taxon>malvids</taxon>
        <taxon>Brassicales</taxon>
        <taxon>Brassicaceae</taxon>
        <taxon>Brassiceae</taxon>
        <taxon>Brassica</taxon>
    </lineage>
</organism>
<reference evidence="1 2" key="1">
    <citation type="journal article" date="2014" name="Science">
        <title>Plant genetics. Early allopolyploid evolution in the post-Neolithic Brassica napus oilseed genome.</title>
        <authorList>
            <person name="Chalhoub B."/>
            <person name="Denoeud F."/>
            <person name="Liu S."/>
            <person name="Parkin I.A."/>
            <person name="Tang H."/>
            <person name="Wang X."/>
            <person name="Chiquet J."/>
            <person name="Belcram H."/>
            <person name="Tong C."/>
            <person name="Samans B."/>
            <person name="Correa M."/>
            <person name="Da Silva C."/>
            <person name="Just J."/>
            <person name="Falentin C."/>
            <person name="Koh C.S."/>
            <person name="Le Clainche I."/>
            <person name="Bernard M."/>
            <person name="Bento P."/>
            <person name="Noel B."/>
            <person name="Labadie K."/>
            <person name="Alberti A."/>
            <person name="Charles M."/>
            <person name="Arnaud D."/>
            <person name="Guo H."/>
            <person name="Daviaud C."/>
            <person name="Alamery S."/>
            <person name="Jabbari K."/>
            <person name="Zhao M."/>
            <person name="Edger P.P."/>
            <person name="Chelaifa H."/>
            <person name="Tack D."/>
            <person name="Lassalle G."/>
            <person name="Mestiri I."/>
            <person name="Schnel N."/>
            <person name="Le Paslier M.C."/>
            <person name="Fan G."/>
            <person name="Renault V."/>
            <person name="Bayer P.E."/>
            <person name="Golicz A.A."/>
            <person name="Manoli S."/>
            <person name="Lee T.H."/>
            <person name="Thi V.H."/>
            <person name="Chalabi S."/>
            <person name="Hu Q."/>
            <person name="Fan C."/>
            <person name="Tollenaere R."/>
            <person name="Lu Y."/>
            <person name="Battail C."/>
            <person name="Shen J."/>
            <person name="Sidebottom C.H."/>
            <person name="Wang X."/>
            <person name="Canaguier A."/>
            <person name="Chauveau A."/>
            <person name="Berard A."/>
            <person name="Deniot G."/>
            <person name="Guan M."/>
            <person name="Liu Z."/>
            <person name="Sun F."/>
            <person name="Lim Y.P."/>
            <person name="Lyons E."/>
            <person name="Town C.D."/>
            <person name="Bancroft I."/>
            <person name="Wang X."/>
            <person name="Meng J."/>
            <person name="Ma J."/>
            <person name="Pires J.C."/>
            <person name="King G.J."/>
            <person name="Brunel D."/>
            <person name="Delourme R."/>
            <person name="Renard M."/>
            <person name="Aury J.M."/>
            <person name="Adams K.L."/>
            <person name="Batley J."/>
            <person name="Snowdon R.J."/>
            <person name="Tost J."/>
            <person name="Edwards D."/>
            <person name="Zhou Y."/>
            <person name="Hua W."/>
            <person name="Sharpe A.G."/>
            <person name="Paterson A.H."/>
            <person name="Guan C."/>
            <person name="Wincker P."/>
        </authorList>
    </citation>
    <scope>NUCLEOTIDE SEQUENCE [LARGE SCALE GENOMIC DNA]</scope>
    <source>
        <strain evidence="2">cv. Darmor-bzh</strain>
    </source>
</reference>
<name>A0A078HFT6_BRANA</name>
<protein>
    <submittedName>
        <fullName evidence="1">BnaC06g06640D protein</fullName>
    </submittedName>
</protein>
<dbReference type="EMBL" id="LK032379">
    <property type="protein sequence ID" value="CDY36611.1"/>
    <property type="molecule type" value="Genomic_DNA"/>
</dbReference>
<evidence type="ECO:0000313" key="2">
    <source>
        <dbReference type="Proteomes" id="UP000028999"/>
    </source>
</evidence>
<evidence type="ECO:0000313" key="1">
    <source>
        <dbReference type="EMBL" id="CDY36611.1"/>
    </source>
</evidence>
<dbReference type="AlphaFoldDB" id="A0A078HFT6"/>
<sequence length="51" mass="6368">MDMWTKDLKRTSISQFHKDPMFQHIIKVFVCNYQSIEFKRVIFWLQKIEMT</sequence>
<proteinExistence type="predicted"/>
<dbReference type="Proteomes" id="UP000028999">
    <property type="component" value="Unassembled WGS sequence"/>
</dbReference>
<keyword evidence="2" id="KW-1185">Reference proteome</keyword>
<dbReference type="Gramene" id="CDY36611">
    <property type="protein sequence ID" value="CDY36611"/>
    <property type="gene ID" value="GSBRNA2T00062319001"/>
</dbReference>
<gene>
    <name evidence="1" type="primary">BnaC06g06640D</name>
    <name evidence="1" type="ORF">GSBRNA2T00062319001</name>
</gene>
<dbReference type="PaxDb" id="3708-A0A078HFT6"/>
<accession>A0A078HFT6</accession>